<protein>
    <submittedName>
        <fullName evidence="1">Uncharacterized protein</fullName>
    </submittedName>
</protein>
<name>A0AAQ3SE96_PASNO</name>
<proteinExistence type="predicted"/>
<dbReference type="AlphaFoldDB" id="A0AAQ3SE96"/>
<gene>
    <name evidence="1" type="ORF">U9M48_003791</name>
</gene>
<organism evidence="1 2">
    <name type="scientific">Paspalum notatum var. saurae</name>
    <dbReference type="NCBI Taxonomy" id="547442"/>
    <lineage>
        <taxon>Eukaryota</taxon>
        <taxon>Viridiplantae</taxon>
        <taxon>Streptophyta</taxon>
        <taxon>Embryophyta</taxon>
        <taxon>Tracheophyta</taxon>
        <taxon>Spermatophyta</taxon>
        <taxon>Magnoliopsida</taxon>
        <taxon>Liliopsida</taxon>
        <taxon>Poales</taxon>
        <taxon>Poaceae</taxon>
        <taxon>PACMAD clade</taxon>
        <taxon>Panicoideae</taxon>
        <taxon>Andropogonodae</taxon>
        <taxon>Paspaleae</taxon>
        <taxon>Paspalinae</taxon>
        <taxon>Paspalum</taxon>
    </lineage>
</organism>
<sequence>MTRSRKSSSRRTHLRPLTLHLKKLTQVKKRAFLCGCEAISVGSLRWTGEAGCHRGAPTRVYGAKACEGGFGGFGSKPPPKFK</sequence>
<reference evidence="1 2" key="1">
    <citation type="submission" date="2024-02" db="EMBL/GenBank/DDBJ databases">
        <title>High-quality chromosome-scale genome assembly of Pensacola bahiagrass (Paspalum notatum Flugge var. saurae).</title>
        <authorList>
            <person name="Vega J.M."/>
            <person name="Podio M."/>
            <person name="Orjuela J."/>
            <person name="Siena L.A."/>
            <person name="Pessino S.C."/>
            <person name="Combes M.C."/>
            <person name="Mariac C."/>
            <person name="Albertini E."/>
            <person name="Pupilli F."/>
            <person name="Ortiz J.P.A."/>
            <person name="Leblanc O."/>
        </authorList>
    </citation>
    <scope>NUCLEOTIDE SEQUENCE [LARGE SCALE GENOMIC DNA]</scope>
    <source>
        <strain evidence="1">R1</strain>
        <tissue evidence="1">Leaf</tissue>
    </source>
</reference>
<keyword evidence="2" id="KW-1185">Reference proteome</keyword>
<evidence type="ECO:0000313" key="2">
    <source>
        <dbReference type="Proteomes" id="UP001341281"/>
    </source>
</evidence>
<accession>A0AAQ3SE96</accession>
<dbReference type="Proteomes" id="UP001341281">
    <property type="component" value="Chromosome 01"/>
</dbReference>
<evidence type="ECO:0000313" key="1">
    <source>
        <dbReference type="EMBL" id="WVZ52763.1"/>
    </source>
</evidence>
<dbReference type="EMBL" id="CP144745">
    <property type="protein sequence ID" value="WVZ52763.1"/>
    <property type="molecule type" value="Genomic_DNA"/>
</dbReference>